<organism evidence="2 3">
    <name type="scientific">Photobacterium atrarenae</name>
    <dbReference type="NCBI Taxonomy" id="865757"/>
    <lineage>
        <taxon>Bacteria</taxon>
        <taxon>Pseudomonadati</taxon>
        <taxon>Pseudomonadota</taxon>
        <taxon>Gammaproteobacteria</taxon>
        <taxon>Vibrionales</taxon>
        <taxon>Vibrionaceae</taxon>
        <taxon>Photobacterium</taxon>
    </lineage>
</organism>
<keyword evidence="1" id="KW-0472">Membrane</keyword>
<dbReference type="RefSeq" id="WP_255392171.1">
    <property type="nucleotide sequence ID" value="NZ_CP101509.1"/>
</dbReference>
<keyword evidence="1" id="KW-1133">Transmembrane helix</keyword>
<reference evidence="2" key="1">
    <citation type="submission" date="2022-07" db="EMBL/GenBank/DDBJ databases">
        <title>Genome sequencing of Photobacterium atrarenae GJH2-4.</title>
        <authorList>
            <person name="Park S.-J."/>
        </authorList>
    </citation>
    <scope>NUCLEOTIDE SEQUENCE</scope>
    <source>
        <strain evidence="2">GJH2-4</strain>
    </source>
</reference>
<name>A0ABY5GN93_9GAMM</name>
<keyword evidence="1" id="KW-0812">Transmembrane</keyword>
<gene>
    <name evidence="2" type="ORF">NNL38_19795</name>
</gene>
<accession>A0ABY5GN93</accession>
<proteinExistence type="predicted"/>
<keyword evidence="3" id="KW-1185">Reference proteome</keyword>
<protein>
    <submittedName>
        <fullName evidence="2">Uncharacterized protein</fullName>
    </submittedName>
</protein>
<dbReference type="Proteomes" id="UP001057998">
    <property type="component" value="Chromosome 2"/>
</dbReference>
<dbReference type="EMBL" id="CP101509">
    <property type="protein sequence ID" value="UTV30803.1"/>
    <property type="molecule type" value="Genomic_DNA"/>
</dbReference>
<evidence type="ECO:0000313" key="3">
    <source>
        <dbReference type="Proteomes" id="UP001057998"/>
    </source>
</evidence>
<feature type="transmembrane region" description="Helical" evidence="1">
    <location>
        <begin position="33"/>
        <end position="55"/>
    </location>
</feature>
<evidence type="ECO:0000256" key="1">
    <source>
        <dbReference type="SAM" id="Phobius"/>
    </source>
</evidence>
<evidence type="ECO:0000313" key="2">
    <source>
        <dbReference type="EMBL" id="UTV30803.1"/>
    </source>
</evidence>
<sequence>MNNKYQKQTRHHTVQAALSMVSMQKWFKQGGNILAIGLLLIIELCVVSSLSTQLITEVLSRINAPYTANQQSDDQWSMLLSHLQEPQ</sequence>